<dbReference type="InterPro" id="IPR014001">
    <property type="entry name" value="Helicase_ATP-bd"/>
</dbReference>
<dbReference type="PROSITE" id="PS51192">
    <property type="entry name" value="HELICASE_ATP_BIND_1"/>
    <property type="match status" value="1"/>
</dbReference>
<evidence type="ECO:0000259" key="16">
    <source>
        <dbReference type="PROSITE" id="PS51192"/>
    </source>
</evidence>
<dbReference type="GO" id="GO:0003723">
    <property type="term" value="F:RNA binding"/>
    <property type="evidence" value="ECO:0007669"/>
    <property type="project" value="UniProtKB-KW"/>
</dbReference>
<dbReference type="GO" id="GO:0016787">
    <property type="term" value="F:hydrolase activity"/>
    <property type="evidence" value="ECO:0007669"/>
    <property type="project" value="UniProtKB-KW"/>
</dbReference>
<evidence type="ECO:0000256" key="6">
    <source>
        <dbReference type="ARBA" id="ARBA00022552"/>
    </source>
</evidence>
<reference evidence="19" key="1">
    <citation type="submission" date="2021-03" db="EMBL/GenBank/DDBJ databases">
        <authorList>
            <person name="Tagirdzhanova G."/>
        </authorList>
    </citation>
    <scope>NUCLEOTIDE SEQUENCE</scope>
</reference>
<name>A0A8H3I531_9LECA</name>
<dbReference type="FunFam" id="3.40.50.300:FF:000865">
    <property type="entry name" value="ATP-dependent RNA helicase DDX54"/>
    <property type="match status" value="1"/>
</dbReference>
<feature type="region of interest" description="Disordered" evidence="15">
    <location>
        <begin position="829"/>
        <end position="943"/>
    </location>
</feature>
<comment type="similarity">
    <text evidence="3">Belongs to the DEAD box helicase family. DDX54/DBP10 subfamily.</text>
</comment>
<dbReference type="PROSITE" id="PS51195">
    <property type="entry name" value="Q_MOTIF"/>
    <property type="match status" value="1"/>
</dbReference>
<dbReference type="GO" id="GO:0005524">
    <property type="term" value="F:ATP binding"/>
    <property type="evidence" value="ECO:0007669"/>
    <property type="project" value="UniProtKB-KW"/>
</dbReference>
<feature type="region of interest" description="Disordered" evidence="15">
    <location>
        <begin position="622"/>
        <end position="661"/>
    </location>
</feature>
<comment type="subcellular location">
    <subcellularLocation>
        <location evidence="2">Nucleus</location>
        <location evidence="2">Nucleolus</location>
    </subcellularLocation>
</comment>
<evidence type="ECO:0000313" key="20">
    <source>
        <dbReference type="Proteomes" id="UP000664169"/>
    </source>
</evidence>
<dbReference type="SMART" id="SM00490">
    <property type="entry name" value="HELICc"/>
    <property type="match status" value="1"/>
</dbReference>
<evidence type="ECO:0000256" key="5">
    <source>
        <dbReference type="ARBA" id="ARBA00022517"/>
    </source>
</evidence>
<evidence type="ECO:0000256" key="7">
    <source>
        <dbReference type="ARBA" id="ARBA00022741"/>
    </source>
</evidence>
<dbReference type="GO" id="GO:0003724">
    <property type="term" value="F:RNA helicase activity"/>
    <property type="evidence" value="ECO:0007669"/>
    <property type="project" value="UniProtKB-EC"/>
</dbReference>
<dbReference type="InterPro" id="IPR011545">
    <property type="entry name" value="DEAD/DEAH_box_helicase_dom"/>
</dbReference>
<feature type="compositionally biased region" description="Basic and acidic residues" evidence="15">
    <location>
        <begin position="337"/>
        <end position="346"/>
    </location>
</feature>
<dbReference type="SMART" id="SM01123">
    <property type="entry name" value="DBP10CT"/>
    <property type="match status" value="1"/>
</dbReference>
<dbReference type="EMBL" id="CAJPDQ010000001">
    <property type="protein sequence ID" value="CAF9903635.1"/>
    <property type="molecule type" value="Genomic_DNA"/>
</dbReference>
<dbReference type="CDD" id="cd18787">
    <property type="entry name" value="SF2_C_DEAD"/>
    <property type="match status" value="1"/>
</dbReference>
<dbReference type="InterPro" id="IPR012541">
    <property type="entry name" value="DBP10_C"/>
</dbReference>
<dbReference type="Gene3D" id="3.40.50.300">
    <property type="entry name" value="P-loop containing nucleotide triphosphate hydrolases"/>
    <property type="match status" value="2"/>
</dbReference>
<evidence type="ECO:0000313" key="19">
    <source>
        <dbReference type="EMBL" id="CAF9903635.1"/>
    </source>
</evidence>
<evidence type="ECO:0000256" key="2">
    <source>
        <dbReference type="ARBA" id="ARBA00004604"/>
    </source>
</evidence>
<dbReference type="EC" id="3.6.4.13" evidence="4"/>
<keyword evidence="10" id="KW-0067">ATP-binding</keyword>
<dbReference type="InterPro" id="IPR027417">
    <property type="entry name" value="P-loop_NTPase"/>
</dbReference>
<feature type="domain" description="Helicase C-terminal" evidence="17">
    <location>
        <begin position="343"/>
        <end position="501"/>
    </location>
</feature>
<protein>
    <recommendedName>
        <fullName evidence="4">RNA helicase</fullName>
        <ecNumber evidence="4">3.6.4.13</ecNumber>
    </recommendedName>
</protein>
<sequence>MPTRAVSPTGSENALDITDALLSAGDLSSDDNIYRKAVRPAKHSAITKSTADDDELSSDENFIASIQTAANRKSSNVKGRSVKKGGGFQAMGLNGNLLKSIAHKGYSVPTPIQRKTIPLVLSGQDVVGMARTGSGKTAAFVLPMLERLKQHQLQFGARALILSPSRELALQTLKVIKELGKNTDLRCTLVVGGDKLEDQFQAMKEEFPDIVVATPGRFLHVKVEMDLDLSSYEYVVFDEADRLFEMGFSTQLNEILHGLPSSRQTLLFSATLPTSLVEFAKAGLQGPRLIRLDSESKVSPDLQNAFFTVKSAEKEAALLHILQDVIKMPTGETEADKAAKVSDVKAGKKRKRSEMASNPIESPTEHSTIVFTATKHHVEYIAQLLKASGYAVSYVYGSLDQIARKIQVQNFRTGMSNILIVTDVAARGIDIPVLANVVNYDFPAQPKIFVHRVGRTARAGQRGWSYSLVKESDCPYLLDLQLFLAKRLVFGQSKGEKFDYTDDVVVGSLSREGVSSFSEWINKLLDENTDIAALRSVAMKGEKLYLRTRSSASAESARRAKEIISKDDWTALHSLFKNDVDNTETAREAMLARISGFRPQETIFEFGNRGVQGEAATVVKKRRQAIERKRSKNNASPQQSHFKDHHKNLGTVESPEPPDEEEITVAQYDSPNQENTDEVFEDDGLSTSSLEVTVIDPASKPSRNKSTAISTLPSNEYHMSYIPTGTNASETRGYSINGTDATSFVTAAKSAAMNLTNDESTSFNQASKPSLLKWDKRHKKYVSQSTQDDDKSGRTRKTIRSESGAKIAASFRSGRFEAWKQANRIDRLPRVGEEEKSRSGSSAGASRGGRHFKHTQVKAPKEADRFRDDYHVRKKRIAEAKDKRIGRFSEGAGKAEVKDLHAVQKERLAKAQRKEKTGRHRGSAVATRGGRAERGGKGGKRSR</sequence>
<keyword evidence="7" id="KW-0547">Nucleotide-binding</keyword>
<dbReference type="GO" id="GO:0005730">
    <property type="term" value="C:nucleolus"/>
    <property type="evidence" value="ECO:0007669"/>
    <property type="project" value="UniProtKB-SubCell"/>
</dbReference>
<dbReference type="InterPro" id="IPR000629">
    <property type="entry name" value="RNA-helicase_DEAD-box_CS"/>
</dbReference>
<evidence type="ECO:0000256" key="3">
    <source>
        <dbReference type="ARBA" id="ARBA00010379"/>
    </source>
</evidence>
<dbReference type="PROSITE" id="PS00039">
    <property type="entry name" value="DEAD_ATP_HELICASE"/>
    <property type="match status" value="1"/>
</dbReference>
<dbReference type="Pfam" id="PF00271">
    <property type="entry name" value="Helicase_C"/>
    <property type="match status" value="1"/>
</dbReference>
<dbReference type="AlphaFoldDB" id="A0A8H3I531"/>
<keyword evidence="5" id="KW-0690">Ribosome biogenesis</keyword>
<keyword evidence="6" id="KW-0698">rRNA processing</keyword>
<dbReference type="SUPFAM" id="SSF52540">
    <property type="entry name" value="P-loop containing nucleoside triphosphate hydrolases"/>
    <property type="match status" value="2"/>
</dbReference>
<evidence type="ECO:0000256" key="15">
    <source>
        <dbReference type="SAM" id="MobiDB-lite"/>
    </source>
</evidence>
<feature type="compositionally biased region" description="Basic and acidic residues" evidence="15">
    <location>
        <begin position="829"/>
        <end position="838"/>
    </location>
</feature>
<evidence type="ECO:0000259" key="17">
    <source>
        <dbReference type="PROSITE" id="PS51194"/>
    </source>
</evidence>
<keyword evidence="11" id="KW-0694">RNA-binding</keyword>
<evidence type="ECO:0000259" key="18">
    <source>
        <dbReference type="PROSITE" id="PS51195"/>
    </source>
</evidence>
<keyword evidence="9" id="KW-0347">Helicase</keyword>
<comment type="catalytic activity">
    <reaction evidence="13">
        <text>ATP + H2O = ADP + phosphate + H(+)</text>
        <dbReference type="Rhea" id="RHEA:13065"/>
        <dbReference type="ChEBI" id="CHEBI:15377"/>
        <dbReference type="ChEBI" id="CHEBI:15378"/>
        <dbReference type="ChEBI" id="CHEBI:30616"/>
        <dbReference type="ChEBI" id="CHEBI:43474"/>
        <dbReference type="ChEBI" id="CHEBI:456216"/>
        <dbReference type="EC" id="3.6.4.13"/>
    </reaction>
</comment>
<dbReference type="CDD" id="cd17959">
    <property type="entry name" value="DEADc_DDX54"/>
    <property type="match status" value="1"/>
</dbReference>
<feature type="domain" description="DEAD-box RNA helicase Q" evidence="18">
    <location>
        <begin position="86"/>
        <end position="114"/>
    </location>
</feature>
<evidence type="ECO:0000256" key="14">
    <source>
        <dbReference type="PROSITE-ProRule" id="PRU00552"/>
    </source>
</evidence>
<evidence type="ECO:0000256" key="1">
    <source>
        <dbReference type="ARBA" id="ARBA00003706"/>
    </source>
</evidence>
<dbReference type="InterPro" id="IPR001650">
    <property type="entry name" value="Helicase_C-like"/>
</dbReference>
<keyword evidence="12" id="KW-0539">Nucleus</keyword>
<comment type="caution">
    <text evidence="19">The sequence shown here is derived from an EMBL/GenBank/DDBJ whole genome shotgun (WGS) entry which is preliminary data.</text>
</comment>
<evidence type="ECO:0000256" key="8">
    <source>
        <dbReference type="ARBA" id="ARBA00022801"/>
    </source>
</evidence>
<dbReference type="InterPro" id="IPR033517">
    <property type="entry name" value="DDX54/DBP10_DEAD-box_helicase"/>
</dbReference>
<dbReference type="PANTHER" id="PTHR47959">
    <property type="entry name" value="ATP-DEPENDENT RNA HELICASE RHLE-RELATED"/>
    <property type="match status" value="1"/>
</dbReference>
<comment type="function">
    <text evidence="1">ATP-binding RNA helicase involved in the biogenesis of 60S ribosomal subunits and is required for the normal formation of 25S and 5.8S rRNAs.</text>
</comment>
<dbReference type="Pfam" id="PF08147">
    <property type="entry name" value="DBP10CT"/>
    <property type="match status" value="1"/>
</dbReference>
<dbReference type="PANTHER" id="PTHR47959:SF8">
    <property type="entry name" value="RNA HELICASE"/>
    <property type="match status" value="1"/>
</dbReference>
<evidence type="ECO:0000256" key="11">
    <source>
        <dbReference type="ARBA" id="ARBA00022884"/>
    </source>
</evidence>
<feature type="region of interest" description="Disordered" evidence="15">
    <location>
        <begin position="774"/>
        <end position="806"/>
    </location>
</feature>
<accession>A0A8H3I531</accession>
<keyword evidence="20" id="KW-1185">Reference proteome</keyword>
<dbReference type="GO" id="GO:0006364">
    <property type="term" value="P:rRNA processing"/>
    <property type="evidence" value="ECO:0007669"/>
    <property type="project" value="UniProtKB-KW"/>
</dbReference>
<dbReference type="SMART" id="SM00487">
    <property type="entry name" value="DEXDc"/>
    <property type="match status" value="1"/>
</dbReference>
<proteinExistence type="inferred from homology"/>
<dbReference type="InterPro" id="IPR014014">
    <property type="entry name" value="RNA_helicase_DEAD_Q_motif"/>
</dbReference>
<evidence type="ECO:0000256" key="10">
    <source>
        <dbReference type="ARBA" id="ARBA00022840"/>
    </source>
</evidence>
<evidence type="ECO:0000256" key="12">
    <source>
        <dbReference type="ARBA" id="ARBA00023242"/>
    </source>
</evidence>
<feature type="region of interest" description="Disordered" evidence="15">
    <location>
        <begin position="337"/>
        <end position="361"/>
    </location>
</feature>
<evidence type="ECO:0000256" key="4">
    <source>
        <dbReference type="ARBA" id="ARBA00012552"/>
    </source>
</evidence>
<evidence type="ECO:0000256" key="9">
    <source>
        <dbReference type="ARBA" id="ARBA00022806"/>
    </source>
</evidence>
<feature type="short sequence motif" description="Q motif" evidence="14">
    <location>
        <begin position="86"/>
        <end position="114"/>
    </location>
</feature>
<dbReference type="OrthoDB" id="10261375at2759"/>
<organism evidence="19 20">
    <name type="scientific">Gomphillus americanus</name>
    <dbReference type="NCBI Taxonomy" id="1940652"/>
    <lineage>
        <taxon>Eukaryota</taxon>
        <taxon>Fungi</taxon>
        <taxon>Dikarya</taxon>
        <taxon>Ascomycota</taxon>
        <taxon>Pezizomycotina</taxon>
        <taxon>Lecanoromycetes</taxon>
        <taxon>OSLEUM clade</taxon>
        <taxon>Ostropomycetidae</taxon>
        <taxon>Ostropales</taxon>
        <taxon>Graphidaceae</taxon>
        <taxon>Gomphilloideae</taxon>
        <taxon>Gomphillus</taxon>
    </lineage>
</organism>
<feature type="compositionally biased region" description="Basic and acidic residues" evidence="15">
    <location>
        <begin position="859"/>
        <end position="915"/>
    </location>
</feature>
<keyword evidence="8" id="KW-0378">Hydrolase</keyword>
<dbReference type="GO" id="GO:0005829">
    <property type="term" value="C:cytosol"/>
    <property type="evidence" value="ECO:0007669"/>
    <property type="project" value="TreeGrafter"/>
</dbReference>
<evidence type="ECO:0000256" key="13">
    <source>
        <dbReference type="ARBA" id="ARBA00047984"/>
    </source>
</evidence>
<gene>
    <name evidence="19" type="ORF">GOMPHAMPRED_000453</name>
</gene>
<dbReference type="PROSITE" id="PS51194">
    <property type="entry name" value="HELICASE_CTER"/>
    <property type="match status" value="1"/>
</dbReference>
<feature type="domain" description="Helicase ATP-binding" evidence="16">
    <location>
        <begin position="117"/>
        <end position="290"/>
    </location>
</feature>
<dbReference type="Pfam" id="PF00270">
    <property type="entry name" value="DEAD"/>
    <property type="match status" value="1"/>
</dbReference>
<dbReference type="InterPro" id="IPR050079">
    <property type="entry name" value="DEAD_box_RNA_helicase"/>
</dbReference>
<dbReference type="Proteomes" id="UP000664169">
    <property type="component" value="Unassembled WGS sequence"/>
</dbReference>